<keyword evidence="1" id="KW-1133">Transmembrane helix</keyword>
<dbReference type="Proteomes" id="UP000002895">
    <property type="component" value="Chromosome"/>
</dbReference>
<gene>
    <name evidence="2" type="ordered locus">EHR_04300</name>
</gene>
<reference evidence="2 3" key="1">
    <citation type="journal article" date="2012" name="J. Bacteriol.">
        <title>Genome sequence of Enterococcus hirae (Streptococcus faecalis) ATCC 9790, a model organism for the study of ion transport, bioenergetics, and copper homeostasis.</title>
        <authorList>
            <person name="Gaechter T."/>
            <person name="Wunderlin C."/>
            <person name="Schmidheini T."/>
            <person name="Solioz M."/>
        </authorList>
    </citation>
    <scope>NUCLEOTIDE SEQUENCE [LARGE SCALE GENOMIC DNA]</scope>
    <source>
        <strain evidence="3">ATCC 9790 / DSM 20160 / JCM 8729 / LMG 6399 / NBRC 3181 / NCIMB 6459 / NCDO 1258 / NCTC 12367 / WDCM 00089 / R</strain>
    </source>
</reference>
<organism evidence="2 3">
    <name type="scientific">Enterococcus hirae (strain ATCC 9790 / DSM 20160 / JCM 8729 / LMG 6399 / NBRC 3181 / NCIMB 6459 / NCDO 1258 / NCTC 12367 / WDCM 00089 / R)</name>
    <dbReference type="NCBI Taxonomy" id="768486"/>
    <lineage>
        <taxon>Bacteria</taxon>
        <taxon>Bacillati</taxon>
        <taxon>Bacillota</taxon>
        <taxon>Bacilli</taxon>
        <taxon>Lactobacillales</taxon>
        <taxon>Enterococcaceae</taxon>
        <taxon>Enterococcus</taxon>
    </lineage>
</organism>
<keyword evidence="1" id="KW-0472">Membrane</keyword>
<dbReference type="HOGENOM" id="CLU_2805827_0_0_9"/>
<accession>I6RZL5</accession>
<name>I6RZL5_ENTHA</name>
<sequence>MFKIHVDYPPVRMPLIIVKNSQKKNEIVSKYKKSLSNFMYAYFVGWVGSLPYLTNTIIICRITVTFL</sequence>
<dbReference type="EMBL" id="CP003504">
    <property type="protein sequence ID" value="AFM69830.1"/>
    <property type="molecule type" value="Genomic_DNA"/>
</dbReference>
<feature type="transmembrane region" description="Helical" evidence="1">
    <location>
        <begin position="40"/>
        <end position="64"/>
    </location>
</feature>
<keyword evidence="3" id="KW-1185">Reference proteome</keyword>
<evidence type="ECO:0000256" key="1">
    <source>
        <dbReference type="SAM" id="Phobius"/>
    </source>
</evidence>
<evidence type="ECO:0000313" key="2">
    <source>
        <dbReference type="EMBL" id="AFM69830.1"/>
    </source>
</evidence>
<proteinExistence type="predicted"/>
<dbReference type="KEGG" id="ehr:EHR_04300"/>
<evidence type="ECO:0000313" key="3">
    <source>
        <dbReference type="Proteomes" id="UP000002895"/>
    </source>
</evidence>
<keyword evidence="1" id="KW-0812">Transmembrane</keyword>
<protein>
    <submittedName>
        <fullName evidence="2">Uncharacterized protein</fullName>
    </submittedName>
</protein>
<dbReference type="AlphaFoldDB" id="I6RZL5"/>